<evidence type="ECO:0000256" key="15">
    <source>
        <dbReference type="ARBA" id="ARBA00023291"/>
    </source>
</evidence>
<evidence type="ECO:0000313" key="19">
    <source>
        <dbReference type="Proteomes" id="UP000317715"/>
    </source>
</evidence>
<dbReference type="SUPFAM" id="SSF56235">
    <property type="entry name" value="N-terminal nucleophile aminohydrolases (Ntn hydrolases)"/>
    <property type="match status" value="1"/>
</dbReference>
<dbReference type="GO" id="GO:0051538">
    <property type="term" value="F:3 iron, 4 sulfur cluster binding"/>
    <property type="evidence" value="ECO:0007669"/>
    <property type="project" value="UniProtKB-KW"/>
</dbReference>
<dbReference type="Pfam" id="PF04898">
    <property type="entry name" value="Glu_syn_central"/>
    <property type="match status" value="1"/>
</dbReference>
<dbReference type="GO" id="GO:0019676">
    <property type="term" value="P:ammonia assimilation cycle"/>
    <property type="evidence" value="ECO:0007669"/>
    <property type="project" value="TreeGrafter"/>
</dbReference>
<evidence type="ECO:0000259" key="17">
    <source>
        <dbReference type="PROSITE" id="PS51278"/>
    </source>
</evidence>
<proteinExistence type="inferred from homology"/>
<dbReference type="InterPro" id="IPR002932">
    <property type="entry name" value="Glu_synthdom"/>
</dbReference>
<keyword evidence="8" id="KW-0479">Metal-binding</keyword>
<dbReference type="CDD" id="cd00713">
    <property type="entry name" value="GltS"/>
    <property type="match status" value="1"/>
</dbReference>
<name>A0A4Y3NHG1_PAEAU</name>
<dbReference type="OrthoDB" id="9758182at2"/>
<evidence type="ECO:0000256" key="4">
    <source>
        <dbReference type="ARBA" id="ARBA00009716"/>
    </source>
</evidence>
<dbReference type="GeneID" id="97300759"/>
<dbReference type="Pfam" id="PF01493">
    <property type="entry name" value="GXGXG"/>
    <property type="match status" value="1"/>
</dbReference>
<evidence type="ECO:0000256" key="7">
    <source>
        <dbReference type="ARBA" id="ARBA00022643"/>
    </source>
</evidence>
<dbReference type="Gene3D" id="3.60.20.10">
    <property type="entry name" value="Glutamine Phosphoribosylpyrophosphate, subunit 1, domain 1"/>
    <property type="match status" value="1"/>
</dbReference>
<comment type="similarity">
    <text evidence="4">Belongs to the glutamate synthase family.</text>
</comment>
<dbReference type="InterPro" id="IPR050711">
    <property type="entry name" value="ET-N_metabolism_enzyme"/>
</dbReference>
<keyword evidence="13" id="KW-0411">Iron-sulfur</keyword>
<comment type="cofactor">
    <cofactor evidence="3">
        <name>FAD</name>
        <dbReference type="ChEBI" id="CHEBI:57692"/>
    </cofactor>
</comment>
<dbReference type="Pfam" id="PF01645">
    <property type="entry name" value="Glu_synthase"/>
    <property type="match status" value="1"/>
</dbReference>
<organism evidence="18 19">
    <name type="scientific">Paenarthrobacter aurescens</name>
    <name type="common">Arthrobacter aurescens</name>
    <dbReference type="NCBI Taxonomy" id="43663"/>
    <lineage>
        <taxon>Bacteria</taxon>
        <taxon>Bacillati</taxon>
        <taxon>Actinomycetota</taxon>
        <taxon>Actinomycetes</taxon>
        <taxon>Micrococcales</taxon>
        <taxon>Micrococcaceae</taxon>
        <taxon>Paenarthrobacter</taxon>
    </lineage>
</organism>
<dbReference type="PROSITE" id="PS51278">
    <property type="entry name" value="GATASE_TYPE_2"/>
    <property type="match status" value="1"/>
</dbReference>
<protein>
    <submittedName>
        <fullName evidence="18">Glutamate synthase</fullName>
    </submittedName>
</protein>
<comment type="pathway">
    <text evidence="16">Amino-acid biosynthesis.</text>
</comment>
<dbReference type="InterPro" id="IPR036485">
    <property type="entry name" value="Glu_synth_asu_C_sf"/>
</dbReference>
<evidence type="ECO:0000256" key="3">
    <source>
        <dbReference type="ARBA" id="ARBA00001974"/>
    </source>
</evidence>
<evidence type="ECO:0000256" key="10">
    <source>
        <dbReference type="ARBA" id="ARBA00022962"/>
    </source>
</evidence>
<dbReference type="GO" id="GO:0046872">
    <property type="term" value="F:metal ion binding"/>
    <property type="evidence" value="ECO:0007669"/>
    <property type="project" value="UniProtKB-KW"/>
</dbReference>
<evidence type="ECO:0000256" key="16">
    <source>
        <dbReference type="ARBA" id="ARBA00029440"/>
    </source>
</evidence>
<evidence type="ECO:0000256" key="11">
    <source>
        <dbReference type="ARBA" id="ARBA00023002"/>
    </source>
</evidence>
<dbReference type="RefSeq" id="WP_141282074.1">
    <property type="nucleotide sequence ID" value="NZ_BAAAWK010000001.1"/>
</dbReference>
<keyword evidence="11" id="KW-0560">Oxidoreductase</keyword>
<keyword evidence="12" id="KW-0408">Iron</keyword>
<dbReference type="PANTHER" id="PTHR11938:SF133">
    <property type="entry name" value="GLUTAMATE SYNTHASE (NADH)"/>
    <property type="match status" value="1"/>
</dbReference>
<keyword evidence="14" id="KW-0314">Glutamate biosynthesis</keyword>
<dbReference type="InterPro" id="IPR006982">
    <property type="entry name" value="Glu_synth_centr_N"/>
</dbReference>
<evidence type="ECO:0000256" key="14">
    <source>
        <dbReference type="ARBA" id="ARBA00023164"/>
    </source>
</evidence>
<evidence type="ECO:0000256" key="6">
    <source>
        <dbReference type="ARBA" id="ARBA00022630"/>
    </source>
</evidence>
<dbReference type="SUPFAM" id="SSF51395">
    <property type="entry name" value="FMN-linked oxidoreductases"/>
    <property type="match status" value="1"/>
</dbReference>
<dbReference type="Proteomes" id="UP000317715">
    <property type="component" value="Unassembled WGS sequence"/>
</dbReference>
<keyword evidence="19" id="KW-1185">Reference proteome</keyword>
<feature type="domain" description="Glutamine amidotransferase type-2" evidence="17">
    <location>
        <begin position="44"/>
        <end position="432"/>
    </location>
</feature>
<dbReference type="Pfam" id="PF00310">
    <property type="entry name" value="GATase_2"/>
    <property type="match status" value="1"/>
</dbReference>
<comment type="cofactor">
    <cofactor evidence="1">
        <name>FMN</name>
        <dbReference type="ChEBI" id="CHEBI:58210"/>
    </cofactor>
</comment>
<dbReference type="FunFam" id="3.60.20.10:FF:000001">
    <property type="entry name" value="Glutamate synthase, large subunit"/>
    <property type="match status" value="1"/>
</dbReference>
<evidence type="ECO:0000256" key="13">
    <source>
        <dbReference type="ARBA" id="ARBA00023014"/>
    </source>
</evidence>
<dbReference type="InterPro" id="IPR013785">
    <property type="entry name" value="Aldolase_TIM"/>
</dbReference>
<reference evidence="18 19" key="1">
    <citation type="submission" date="2019-06" db="EMBL/GenBank/DDBJ databases">
        <title>Whole genome shotgun sequence of Paenarthrobacter aurescens NBRC 12136.</title>
        <authorList>
            <person name="Hosoyama A."/>
            <person name="Uohara A."/>
            <person name="Ohji S."/>
            <person name="Ichikawa N."/>
        </authorList>
    </citation>
    <scope>NUCLEOTIDE SEQUENCE [LARGE SCALE GENOMIC DNA]</scope>
    <source>
        <strain evidence="18 19">NBRC 12136</strain>
    </source>
</reference>
<keyword evidence="5" id="KW-0028">Amino-acid biosynthesis</keyword>
<dbReference type="FunFam" id="2.160.20.60:FF:000001">
    <property type="entry name" value="Glutamate synthase, large subunit"/>
    <property type="match status" value="1"/>
</dbReference>
<evidence type="ECO:0000256" key="1">
    <source>
        <dbReference type="ARBA" id="ARBA00001917"/>
    </source>
</evidence>
<dbReference type="GO" id="GO:0015930">
    <property type="term" value="F:glutamate synthase activity"/>
    <property type="evidence" value="ECO:0007669"/>
    <property type="project" value="InterPro"/>
</dbReference>
<comment type="cofactor">
    <cofactor evidence="2">
        <name>[3Fe-4S] cluster</name>
        <dbReference type="ChEBI" id="CHEBI:21137"/>
    </cofactor>
</comment>
<evidence type="ECO:0000313" key="18">
    <source>
        <dbReference type="EMBL" id="GEB18159.1"/>
    </source>
</evidence>
<dbReference type="FunFam" id="3.20.20.70:FF:000053">
    <property type="entry name" value="Glutamate synthase large subunit"/>
    <property type="match status" value="1"/>
</dbReference>
<keyword evidence="6" id="KW-0285">Flavoprotein</keyword>
<dbReference type="CDD" id="cd02808">
    <property type="entry name" value="GltS_FMN"/>
    <property type="match status" value="1"/>
</dbReference>
<dbReference type="GO" id="GO:0006537">
    <property type="term" value="P:glutamate biosynthetic process"/>
    <property type="evidence" value="ECO:0007669"/>
    <property type="project" value="UniProtKB-KW"/>
</dbReference>
<evidence type="ECO:0000256" key="2">
    <source>
        <dbReference type="ARBA" id="ARBA00001927"/>
    </source>
</evidence>
<keyword evidence="7" id="KW-0288">FMN</keyword>
<evidence type="ECO:0000256" key="8">
    <source>
        <dbReference type="ARBA" id="ARBA00022723"/>
    </source>
</evidence>
<dbReference type="FunFam" id="3.20.20.70:FF:000031">
    <property type="entry name" value="Glutamate synthase 1 [NADH]"/>
    <property type="match status" value="1"/>
</dbReference>
<dbReference type="CDD" id="cd00982">
    <property type="entry name" value="gltB_C"/>
    <property type="match status" value="1"/>
</dbReference>
<dbReference type="Gene3D" id="3.20.20.70">
    <property type="entry name" value="Aldolase class I"/>
    <property type="match status" value="2"/>
</dbReference>
<keyword evidence="9" id="KW-0274">FAD</keyword>
<keyword evidence="15" id="KW-0003">3Fe-4S</keyword>
<dbReference type="NCBIfam" id="NF008730">
    <property type="entry name" value="PRK11750.1"/>
    <property type="match status" value="1"/>
</dbReference>
<keyword evidence="10" id="KW-0315">Glutamine amidotransferase</keyword>
<dbReference type="InterPro" id="IPR002489">
    <property type="entry name" value="Glu_synth_asu_C"/>
</dbReference>
<dbReference type="InterPro" id="IPR029055">
    <property type="entry name" value="Ntn_hydrolases_N"/>
</dbReference>
<evidence type="ECO:0000256" key="5">
    <source>
        <dbReference type="ARBA" id="ARBA00022605"/>
    </source>
</evidence>
<evidence type="ECO:0000256" key="12">
    <source>
        <dbReference type="ARBA" id="ARBA00023004"/>
    </source>
</evidence>
<dbReference type="PANTHER" id="PTHR11938">
    <property type="entry name" value="FAD NADPH DEHYDROGENASE/OXIDOREDUCTASE"/>
    <property type="match status" value="1"/>
</dbReference>
<dbReference type="Gene3D" id="2.160.20.60">
    <property type="entry name" value="Glutamate synthase, alpha subunit, C-terminal domain"/>
    <property type="match status" value="1"/>
</dbReference>
<evidence type="ECO:0000256" key="9">
    <source>
        <dbReference type="ARBA" id="ARBA00022827"/>
    </source>
</evidence>
<dbReference type="InterPro" id="IPR017932">
    <property type="entry name" value="GATase_2_dom"/>
</dbReference>
<dbReference type="SUPFAM" id="SSF69336">
    <property type="entry name" value="Alpha subunit of glutamate synthase, C-terminal domain"/>
    <property type="match status" value="1"/>
</dbReference>
<comment type="caution">
    <text evidence="18">The sequence shown here is derived from an EMBL/GenBank/DDBJ whole genome shotgun (WGS) entry which is preliminary data.</text>
</comment>
<gene>
    <name evidence="18" type="ORF">AAU01_09140</name>
</gene>
<accession>A0A4Y3NHG1</accession>
<dbReference type="EMBL" id="BJMD01000005">
    <property type="protein sequence ID" value="GEB18159.1"/>
    <property type="molecule type" value="Genomic_DNA"/>
</dbReference>
<sequence>MTHLHNPGWSEKIEPQGAMSPFKRFAALPEAQGLYNPDKEKDACGLAIIATLRGEPGYDIVEAALTALRNLEHRGAVGADEGTGDGAGLLMQVPDEFFRAVTEFELPAPGQYVVGTAFLPAESREAETAKAGIEALAADEGLTVLGWREVPVVADLVGAMARACMPYFSQPFFASATGEQLEANELDSRAWRIRKRAQNKFGVYFPSLSSRTIVYKGMLTTAQLEPFYPDLSDKRFKTKLAIVHSRFSTNTFPSWPLAQPFRTIAHNGEINTVKGNRNWMRARQSQLASPLLGSVPEELYPICTPGASDSASFDEVAELLWLSGRPITHSIMMMIPEAWENHATMDPARRAFYEYHSLLMEPWDGPAAVSFTDGSLVGATLDRNGLRPGRYWITEDGLIIFASEVGVIEVEPSNIVKKGRVAPGKMFLVDTEAGRIIDDAEVKAEVAAANPWAEWLKDNLIDINELPEREHVVHTAASVNIRQRTFGYTTEELKILLGPMSRTGAEPLGAMGSDTPVAVLSKRPRLLFDYFVQSFAQVTNPPLDAIREELVTSLKCAIGPNGNLLDGKQVRQPQISLPFPVINNDQLAKIANIETPDGDRIAMKVRGLYRPEGGEAALRARLTEICEQVSGAINRGVQYVVLSDRDSNAQWAPIPSLLLVSAVHHHLLRSANRTKTALVVEAGDVRETHHVAVLIGYGASAVNPYLAMESVEQLISNGDVTGVTAEDGVYNLIKGLGKGVLKIMSKMGISTVASYTGAQTFEALGLSQELVDEFFSGTHSQLGGVGLDVIAAEVSARHQMAYPEGGIEHPHQPLLGGGEYQWRRDGEPHLFNPETVFRLQHATRERRYDIFKSYTKGIDDQSENLMTLRGLLKFKDGVRPAVPLEEVEPVSSIVKRFSTGAMSYGSISKEAHETLAIAMNRLGGKSNTGEGGEDVDRLLDPERRSAIKQIASGRFGVTSLYLTNAEDIQIKMAQGAKPGEGGQLMAQKVYPWVARTRHSTPGVGLISPPPHHDIYSIEDLAQLIYDAKRANPSARVHVKLVSEVGIGTVASGVTKAKADVVLVSGHDGGTGASPLNSLKHAGVPWELGLAETQQTLMLNGLRDRVVVQVDGQLKTGRDVVIAALLGGEEYGFATAPLVVSGCIMMRVCHLDTCPVGVATQNPELRSRFNGKPEFVVNFFEFLAEEVREILAELGFRSLEEAIGHAEVLDTREAINHWKAEGLDLDPILHGLEFDDDVPLRNMTGQNHELDKHFDQRLITMAQEALSDRMPVKITLDVINTDRSVGTMLGHVVTKTFGVDVLATDTIDVTLNGTAGQSLGAFLPAGITLRMFGDSNDYVGKGLSGGRIIVRPDRTNVFQAERNVIAGNVIGYGATSGEMFLRGQVGERFLVRNSGATAVVEGIGDHGCEYMTGGQTLIIGRTGRNFGAGMSGGTAYVLDLQPERVNKLALDTGELQLLELDAEDRDIVHGLLTKHVEETESVLAGRLLENFDDTAARITKVLPRDYAAVLQTRLNAIEEGLDPDGEEVWSRILEVTGG</sequence>